<evidence type="ECO:0000256" key="1">
    <source>
        <dbReference type="ARBA" id="ARBA00023015"/>
    </source>
</evidence>
<dbReference type="Pfam" id="PF01965">
    <property type="entry name" value="DJ-1_PfpI"/>
    <property type="match status" value="1"/>
</dbReference>
<name>A0A6M5YL06_9BACT</name>
<dbReference type="InterPro" id="IPR029062">
    <property type="entry name" value="Class_I_gatase-like"/>
</dbReference>
<evidence type="ECO:0000256" key="2">
    <source>
        <dbReference type="ARBA" id="ARBA00023163"/>
    </source>
</evidence>
<feature type="domain" description="HTH araC/xylS-type" evidence="3">
    <location>
        <begin position="220"/>
        <end position="318"/>
    </location>
</feature>
<dbReference type="SUPFAM" id="SSF46689">
    <property type="entry name" value="Homeodomain-like"/>
    <property type="match status" value="2"/>
</dbReference>
<dbReference type="AlphaFoldDB" id="A0A6M5YL06"/>
<dbReference type="CDD" id="cd03137">
    <property type="entry name" value="GATase1_AraC_1"/>
    <property type="match status" value="1"/>
</dbReference>
<dbReference type="GO" id="GO:0003700">
    <property type="term" value="F:DNA-binding transcription factor activity"/>
    <property type="evidence" value="ECO:0007669"/>
    <property type="project" value="InterPro"/>
</dbReference>
<dbReference type="Gene3D" id="3.40.50.880">
    <property type="match status" value="1"/>
</dbReference>
<dbReference type="KEGG" id="ftj:FTUN_1468"/>
<keyword evidence="1" id="KW-0805">Transcription regulation</keyword>
<dbReference type="InterPro" id="IPR052158">
    <property type="entry name" value="INH-QAR"/>
</dbReference>
<dbReference type="Gene3D" id="1.10.10.60">
    <property type="entry name" value="Homeodomain-like"/>
    <property type="match status" value="1"/>
</dbReference>
<sequence>MLEGDSVVAKRSVVLVCFEGVQGLDLVGPWEVFVEAGADQYALRVATVGGGPFLSSSGLRLSADDLSRVREPIDTLLVAGGQGIDTAVANPAFVGPIKRLAATARRVGSICTGAFALAAAGLLNGRRATTHWGWCERLAREYPLVAVDPDPIFVKDGNVYTSAGVTAGMDLALALVEEDLGRKAAMWAARRLVLFVRRPGGQAQFSAALELQAADREPLRDLQAWIVANPAADLSVDNLAARVHMSPRNFARAFARQVGTTPARYVERVRVEAARRRLEESPDTLELVAAQCGFGSGNSMRRSFLRIVKVPPADYRARFRSAGS</sequence>
<accession>A0A6M5YL06</accession>
<evidence type="ECO:0000313" key="4">
    <source>
        <dbReference type="EMBL" id="QJW93951.1"/>
    </source>
</evidence>
<dbReference type="InterPro" id="IPR018060">
    <property type="entry name" value="HTH_AraC"/>
</dbReference>
<dbReference type="PANTHER" id="PTHR43130">
    <property type="entry name" value="ARAC-FAMILY TRANSCRIPTIONAL REGULATOR"/>
    <property type="match status" value="1"/>
</dbReference>
<reference evidence="5" key="1">
    <citation type="submission" date="2020-05" db="EMBL/GenBank/DDBJ databases">
        <title>Frigoriglobus tundricola gen. nov., sp. nov., a psychrotolerant cellulolytic planctomycete of the family Gemmataceae with two divergent copies of 16S rRNA gene.</title>
        <authorList>
            <person name="Kulichevskaya I.S."/>
            <person name="Ivanova A.A."/>
            <person name="Naumoff D.G."/>
            <person name="Beletsky A.V."/>
            <person name="Rijpstra W.I.C."/>
            <person name="Sinninghe Damste J.S."/>
            <person name="Mardanov A.V."/>
            <person name="Ravin N.V."/>
            <person name="Dedysh S.N."/>
        </authorList>
    </citation>
    <scope>NUCLEOTIDE SEQUENCE [LARGE SCALE GENOMIC DNA]</scope>
    <source>
        <strain evidence="5">PL17</strain>
    </source>
</reference>
<proteinExistence type="predicted"/>
<gene>
    <name evidence="4" type="ORF">FTUN_1468</name>
</gene>
<evidence type="ECO:0000313" key="5">
    <source>
        <dbReference type="Proteomes" id="UP000503447"/>
    </source>
</evidence>
<keyword evidence="5" id="KW-1185">Reference proteome</keyword>
<evidence type="ECO:0000259" key="3">
    <source>
        <dbReference type="PROSITE" id="PS01124"/>
    </source>
</evidence>
<organism evidence="4 5">
    <name type="scientific">Frigoriglobus tundricola</name>
    <dbReference type="NCBI Taxonomy" id="2774151"/>
    <lineage>
        <taxon>Bacteria</taxon>
        <taxon>Pseudomonadati</taxon>
        <taxon>Planctomycetota</taxon>
        <taxon>Planctomycetia</taxon>
        <taxon>Gemmatales</taxon>
        <taxon>Gemmataceae</taxon>
        <taxon>Frigoriglobus</taxon>
    </lineage>
</organism>
<dbReference type="PROSITE" id="PS01124">
    <property type="entry name" value="HTH_ARAC_FAMILY_2"/>
    <property type="match status" value="1"/>
</dbReference>
<dbReference type="InterPro" id="IPR009057">
    <property type="entry name" value="Homeodomain-like_sf"/>
</dbReference>
<dbReference type="InterPro" id="IPR002818">
    <property type="entry name" value="DJ-1/PfpI"/>
</dbReference>
<keyword evidence="2" id="KW-0804">Transcription</keyword>
<dbReference type="SUPFAM" id="SSF52317">
    <property type="entry name" value="Class I glutamine amidotransferase-like"/>
    <property type="match status" value="1"/>
</dbReference>
<dbReference type="GO" id="GO:0043565">
    <property type="term" value="F:sequence-specific DNA binding"/>
    <property type="evidence" value="ECO:0007669"/>
    <property type="project" value="InterPro"/>
</dbReference>
<protein>
    <submittedName>
        <fullName evidence="4">Transcriptional regulator, AraC family</fullName>
    </submittedName>
</protein>
<dbReference type="PANTHER" id="PTHR43130:SF3">
    <property type="entry name" value="HTH-TYPE TRANSCRIPTIONAL REGULATOR RV1931C"/>
    <property type="match status" value="1"/>
</dbReference>
<dbReference type="Pfam" id="PF12833">
    <property type="entry name" value="HTH_18"/>
    <property type="match status" value="1"/>
</dbReference>
<dbReference type="EMBL" id="CP053452">
    <property type="protein sequence ID" value="QJW93951.1"/>
    <property type="molecule type" value="Genomic_DNA"/>
</dbReference>
<dbReference type="SMART" id="SM00342">
    <property type="entry name" value="HTH_ARAC"/>
    <property type="match status" value="1"/>
</dbReference>
<dbReference type="Proteomes" id="UP000503447">
    <property type="component" value="Chromosome"/>
</dbReference>